<accession>A0ABY6Z1W8</accession>
<gene>
    <name evidence="2" type="ORF">NZD86_21560</name>
</gene>
<protein>
    <submittedName>
        <fullName evidence="2">DUF1906 domain-containing protein</fullName>
    </submittedName>
</protein>
<dbReference type="Gene3D" id="3.20.20.80">
    <property type="entry name" value="Glycosidases"/>
    <property type="match status" value="1"/>
</dbReference>
<evidence type="ECO:0000313" key="2">
    <source>
        <dbReference type="EMBL" id="WAH36729.1"/>
    </source>
</evidence>
<name>A0ABY6Z1W8_9BACL</name>
<sequence length="223" mass="24218">MQSIGHAASAPAHGKGFDTATKLTSSTAAALRQQGYSFCLRYLPFASNVPSSTADLDHAETALVLNAGLALMPVQHVRFEGWHPTSDLGTKDGQAARTHAFQAGIPAHVNVWLDLEGVAQRTPARRIVDYCNAWYDSVAAWGYVPGLYVGWNCGLGGDSLYRDLKVKHYWKSASDVPTPAVRGYQMRQVEVDKRVCGIAIDEDVLQHDALGETVMWLSTTCGI</sequence>
<evidence type="ECO:0000313" key="3">
    <source>
        <dbReference type="Proteomes" id="UP001164803"/>
    </source>
</evidence>
<organism evidence="2 3">
    <name type="scientific">Alicyclobacillus dauci</name>
    <dbReference type="NCBI Taxonomy" id="1475485"/>
    <lineage>
        <taxon>Bacteria</taxon>
        <taxon>Bacillati</taxon>
        <taxon>Bacillota</taxon>
        <taxon>Bacilli</taxon>
        <taxon>Bacillales</taxon>
        <taxon>Alicyclobacillaceae</taxon>
        <taxon>Alicyclobacillus</taxon>
    </lineage>
</organism>
<dbReference type="InterPro" id="IPR017853">
    <property type="entry name" value="GH"/>
</dbReference>
<dbReference type="Proteomes" id="UP001164803">
    <property type="component" value="Chromosome"/>
</dbReference>
<evidence type="ECO:0000259" key="1">
    <source>
        <dbReference type="Pfam" id="PF08924"/>
    </source>
</evidence>
<dbReference type="RefSeq" id="WP_268044107.1">
    <property type="nucleotide sequence ID" value="NZ_CP104064.1"/>
</dbReference>
<proteinExistence type="predicted"/>
<reference evidence="2" key="1">
    <citation type="submission" date="2022-08" db="EMBL/GenBank/DDBJ databases">
        <title>Alicyclobacillus dauci DSM2870, complete genome.</title>
        <authorList>
            <person name="Wang Q."/>
            <person name="Cai R."/>
            <person name="Wang Z."/>
        </authorList>
    </citation>
    <scope>NUCLEOTIDE SEQUENCE</scope>
    <source>
        <strain evidence="2">DSM 28700</strain>
    </source>
</reference>
<dbReference type="EMBL" id="CP104064">
    <property type="protein sequence ID" value="WAH36729.1"/>
    <property type="molecule type" value="Genomic_DNA"/>
</dbReference>
<feature type="domain" description="Rv2525c-like glycoside hydrolase-like" evidence="1">
    <location>
        <begin position="30"/>
        <end position="194"/>
    </location>
</feature>
<dbReference type="SUPFAM" id="SSF51445">
    <property type="entry name" value="(Trans)glycosidases"/>
    <property type="match status" value="1"/>
</dbReference>
<keyword evidence="3" id="KW-1185">Reference proteome</keyword>
<dbReference type="Pfam" id="PF08924">
    <property type="entry name" value="Rv2525c_GlyHyd-like"/>
    <property type="match status" value="1"/>
</dbReference>
<dbReference type="InterPro" id="IPR015020">
    <property type="entry name" value="Rv2525c-like_Glyco_Hydro-like"/>
</dbReference>